<dbReference type="InParanoid" id="A0A1B7MGE0"/>
<gene>
    <name evidence="1" type="ORF">K503DRAFT_794912</name>
</gene>
<protein>
    <submittedName>
        <fullName evidence="1">Uncharacterized protein</fullName>
    </submittedName>
</protein>
<name>A0A1B7MGE0_9AGAM</name>
<reference evidence="1 2" key="1">
    <citation type="submission" date="2016-06" db="EMBL/GenBank/DDBJ databases">
        <title>Comparative genomics of the ectomycorrhizal sister species Rhizopogon vinicolor and Rhizopogon vesiculosus (Basidiomycota: Boletales) reveals a divergence of the mating type B locus.</title>
        <authorList>
            <consortium name="DOE Joint Genome Institute"/>
            <person name="Mujic A.B."/>
            <person name="Kuo A."/>
            <person name="Tritt A."/>
            <person name="Lipzen A."/>
            <person name="Chen C."/>
            <person name="Johnson J."/>
            <person name="Sharma A."/>
            <person name="Barry K."/>
            <person name="Grigoriev I.V."/>
            <person name="Spatafora J.W."/>
        </authorList>
    </citation>
    <scope>NUCLEOTIDE SEQUENCE [LARGE SCALE GENOMIC DNA]</scope>
    <source>
        <strain evidence="1 2">AM-OR11-026</strain>
    </source>
</reference>
<dbReference type="OrthoDB" id="444848at2759"/>
<dbReference type="Proteomes" id="UP000092154">
    <property type="component" value="Unassembled WGS sequence"/>
</dbReference>
<accession>A0A1B7MGE0</accession>
<sequence>MAHGVEPLLPFDITEATFMLPDISALLSTDELIALRTHQLAKRDEDLATVHQRVLTSRYSSVRNFEKRFTNTIHDYNFSTGTLVLVLNKKVEPASNAKCKPRYFGPMVLKFAPFRLIPYHLRSLSSLNVTRFLNPNDLAGTTPQDD</sequence>
<evidence type="ECO:0000313" key="2">
    <source>
        <dbReference type="Proteomes" id="UP000092154"/>
    </source>
</evidence>
<dbReference type="STRING" id="1314800.A0A1B7MGE0"/>
<organism evidence="1 2">
    <name type="scientific">Rhizopogon vinicolor AM-OR11-026</name>
    <dbReference type="NCBI Taxonomy" id="1314800"/>
    <lineage>
        <taxon>Eukaryota</taxon>
        <taxon>Fungi</taxon>
        <taxon>Dikarya</taxon>
        <taxon>Basidiomycota</taxon>
        <taxon>Agaricomycotina</taxon>
        <taxon>Agaricomycetes</taxon>
        <taxon>Agaricomycetidae</taxon>
        <taxon>Boletales</taxon>
        <taxon>Suillineae</taxon>
        <taxon>Rhizopogonaceae</taxon>
        <taxon>Rhizopogon</taxon>
    </lineage>
</organism>
<dbReference type="EMBL" id="KV449295">
    <property type="protein sequence ID" value="OAX31671.1"/>
    <property type="molecule type" value="Genomic_DNA"/>
</dbReference>
<evidence type="ECO:0000313" key="1">
    <source>
        <dbReference type="EMBL" id="OAX31671.1"/>
    </source>
</evidence>
<keyword evidence="2" id="KW-1185">Reference proteome</keyword>
<dbReference type="AlphaFoldDB" id="A0A1B7MGE0"/>
<proteinExistence type="predicted"/>